<evidence type="ECO:0000313" key="2">
    <source>
        <dbReference type="EMBL" id="RYO92291.1"/>
    </source>
</evidence>
<dbReference type="EMBL" id="QJNS01000029">
    <property type="protein sequence ID" value="RYO92291.1"/>
    <property type="molecule type" value="Genomic_DNA"/>
</dbReference>
<organism evidence="2 3">
    <name type="scientific">Monosporascus cannonballus</name>
    <dbReference type="NCBI Taxonomy" id="155416"/>
    <lineage>
        <taxon>Eukaryota</taxon>
        <taxon>Fungi</taxon>
        <taxon>Dikarya</taxon>
        <taxon>Ascomycota</taxon>
        <taxon>Pezizomycotina</taxon>
        <taxon>Sordariomycetes</taxon>
        <taxon>Xylariomycetidae</taxon>
        <taxon>Xylariales</taxon>
        <taxon>Xylariales incertae sedis</taxon>
        <taxon>Monosporascus</taxon>
    </lineage>
</organism>
<sequence>MAANENQSNPPGEDRHKPDRPKVTKSTVTLQWTRYLINDRVVVYKDGGNNYKEGYMVEEDPYVPYTAGAAGLNDNVLLRYRFGNNVIEADRNQVVRKVSITDDPDTRYCTLAEYYDAQMWRERYTRMGLRHPIKYRDSDQAIVEVDKNGLALSLHDLVDPDNVNVGLKTCGHLIIQGDQPGHVLDALLTMSTSVERGSRATRASTPLTTQSSTKTNWRLGWVSSASMASPWHGSKL</sequence>
<name>A0ABY0HI01_9PEZI</name>
<evidence type="ECO:0000256" key="1">
    <source>
        <dbReference type="SAM" id="MobiDB-lite"/>
    </source>
</evidence>
<dbReference type="Proteomes" id="UP000294003">
    <property type="component" value="Unassembled WGS sequence"/>
</dbReference>
<evidence type="ECO:0000313" key="3">
    <source>
        <dbReference type="Proteomes" id="UP000294003"/>
    </source>
</evidence>
<reference evidence="2 3" key="1">
    <citation type="submission" date="2018-06" db="EMBL/GenBank/DDBJ databases">
        <title>Complete Genomes of Monosporascus.</title>
        <authorList>
            <person name="Robinson A.J."/>
            <person name="Natvig D.O."/>
        </authorList>
    </citation>
    <scope>NUCLEOTIDE SEQUENCE [LARGE SCALE GENOMIC DNA]</scope>
    <source>
        <strain evidence="2 3">CBS 609.92</strain>
    </source>
</reference>
<gene>
    <name evidence="2" type="ORF">DL762_001740</name>
</gene>
<feature type="compositionally biased region" description="Polar residues" evidence="1">
    <location>
        <begin position="1"/>
        <end position="10"/>
    </location>
</feature>
<feature type="compositionally biased region" description="Basic and acidic residues" evidence="1">
    <location>
        <begin position="12"/>
        <end position="22"/>
    </location>
</feature>
<feature type="region of interest" description="Disordered" evidence="1">
    <location>
        <begin position="1"/>
        <end position="25"/>
    </location>
</feature>
<keyword evidence="3" id="KW-1185">Reference proteome</keyword>
<proteinExistence type="predicted"/>
<comment type="caution">
    <text evidence="2">The sequence shown here is derived from an EMBL/GenBank/DDBJ whole genome shotgun (WGS) entry which is preliminary data.</text>
</comment>
<accession>A0ABY0HI01</accession>
<protein>
    <submittedName>
        <fullName evidence="2">Uncharacterized protein</fullName>
    </submittedName>
</protein>